<keyword evidence="1" id="KW-0812">Transmembrane</keyword>
<dbReference type="EMBL" id="FOYT01000001">
    <property type="protein sequence ID" value="SFR38004.1"/>
    <property type="molecule type" value="Genomic_DNA"/>
</dbReference>
<dbReference type="InterPro" id="IPR058287">
    <property type="entry name" value="DUF7981"/>
</dbReference>
<reference evidence="4" key="1">
    <citation type="submission" date="2016-10" db="EMBL/GenBank/DDBJ databases">
        <authorList>
            <person name="Varghese N."/>
            <person name="Submissions S."/>
        </authorList>
    </citation>
    <scope>NUCLEOTIDE SEQUENCE [LARGE SCALE GENOMIC DNA]</scope>
    <source>
        <strain evidence="4">CGMCC 1.7736</strain>
    </source>
</reference>
<keyword evidence="4" id="KW-1185">Reference proteome</keyword>
<evidence type="ECO:0000313" key="4">
    <source>
        <dbReference type="Proteomes" id="UP000198531"/>
    </source>
</evidence>
<dbReference type="AlphaFoldDB" id="A0A1I6G734"/>
<evidence type="ECO:0000256" key="1">
    <source>
        <dbReference type="SAM" id="Phobius"/>
    </source>
</evidence>
<dbReference type="Pfam" id="PF25938">
    <property type="entry name" value="DUF7981"/>
    <property type="match status" value="1"/>
</dbReference>
<dbReference type="RefSeq" id="WP_089804575.1">
    <property type="nucleotide sequence ID" value="NZ_FOYT01000001.1"/>
</dbReference>
<sequence length="68" mass="6767">MPSRVRSAALWGVVGALAFLVLVQGYRLVVGSLGLDVGAALGVAVAVGVVVGAASYATEKRIAAKGRT</sequence>
<feature type="domain" description="DUF7981" evidence="2">
    <location>
        <begin position="1"/>
        <end position="68"/>
    </location>
</feature>
<gene>
    <name evidence="3" type="ORF">SAMN04487947_0671</name>
</gene>
<dbReference type="STRING" id="553469.SAMN04487947_0671"/>
<evidence type="ECO:0000259" key="2">
    <source>
        <dbReference type="Pfam" id="PF25938"/>
    </source>
</evidence>
<keyword evidence="1" id="KW-1133">Transmembrane helix</keyword>
<evidence type="ECO:0000313" key="3">
    <source>
        <dbReference type="EMBL" id="SFR38004.1"/>
    </source>
</evidence>
<accession>A0A1I6G734</accession>
<name>A0A1I6G734_9EURY</name>
<proteinExistence type="predicted"/>
<feature type="transmembrane region" description="Helical" evidence="1">
    <location>
        <begin position="35"/>
        <end position="57"/>
    </location>
</feature>
<organism evidence="3 4">
    <name type="scientific">Halogeometricum rufum</name>
    <dbReference type="NCBI Taxonomy" id="553469"/>
    <lineage>
        <taxon>Archaea</taxon>
        <taxon>Methanobacteriati</taxon>
        <taxon>Methanobacteriota</taxon>
        <taxon>Stenosarchaea group</taxon>
        <taxon>Halobacteria</taxon>
        <taxon>Halobacteriales</taxon>
        <taxon>Haloferacaceae</taxon>
        <taxon>Halogeometricum</taxon>
    </lineage>
</organism>
<protein>
    <recommendedName>
        <fullName evidence="2">DUF7981 domain-containing protein</fullName>
    </recommendedName>
</protein>
<dbReference type="Proteomes" id="UP000198531">
    <property type="component" value="Unassembled WGS sequence"/>
</dbReference>
<keyword evidence="1" id="KW-0472">Membrane</keyword>